<dbReference type="Pfam" id="PF05277">
    <property type="entry name" value="DUF726"/>
    <property type="match status" value="1"/>
</dbReference>
<accession>A0A4Q1BTE7</accession>
<feature type="compositionally biased region" description="Polar residues" evidence="5">
    <location>
        <begin position="957"/>
        <end position="968"/>
    </location>
</feature>
<feature type="region of interest" description="Disordered" evidence="5">
    <location>
        <begin position="1125"/>
        <end position="1181"/>
    </location>
</feature>
<evidence type="ECO:0008006" key="9">
    <source>
        <dbReference type="Google" id="ProtNLM"/>
    </source>
</evidence>
<protein>
    <recommendedName>
        <fullName evidence="9">DUF726-domain-containing protein</fullName>
    </recommendedName>
</protein>
<feature type="region of interest" description="Disordered" evidence="5">
    <location>
        <begin position="1000"/>
        <end position="1096"/>
    </location>
</feature>
<feature type="compositionally biased region" description="Basic and acidic residues" evidence="5">
    <location>
        <begin position="242"/>
        <end position="260"/>
    </location>
</feature>
<feature type="compositionally biased region" description="Polar residues" evidence="5">
    <location>
        <begin position="909"/>
        <end position="924"/>
    </location>
</feature>
<organism evidence="7 8">
    <name type="scientific">Tremella mesenterica</name>
    <name type="common">Jelly fungus</name>
    <dbReference type="NCBI Taxonomy" id="5217"/>
    <lineage>
        <taxon>Eukaryota</taxon>
        <taxon>Fungi</taxon>
        <taxon>Dikarya</taxon>
        <taxon>Basidiomycota</taxon>
        <taxon>Agaricomycotina</taxon>
        <taxon>Tremellomycetes</taxon>
        <taxon>Tremellales</taxon>
        <taxon>Tremellaceae</taxon>
        <taxon>Tremella</taxon>
    </lineage>
</organism>
<dbReference type="InParanoid" id="A0A4Q1BTE7"/>
<evidence type="ECO:0000256" key="6">
    <source>
        <dbReference type="SAM" id="Phobius"/>
    </source>
</evidence>
<feature type="transmembrane region" description="Helical" evidence="6">
    <location>
        <begin position="525"/>
        <end position="550"/>
    </location>
</feature>
<gene>
    <name evidence="7" type="ORF">M231_01436</name>
</gene>
<sequence length="1181" mass="127741">MIPSPRRTVSTPTAPTTWPDIDDDDGWQDMPVVRSDDNPFGLDTDDQKRYHYRPPARLDASTSSPSSTPIIGSTSNATGAHLEVDADTLLTESWRDKIAQDESEYTRLRLDEDEESEEVHMRTRYLFNEEKAMTPLSQMQATKELLTEGQRIAYVGLCHLIARRMVRDAGRGWEGVKVKGKGKGKEVPVVESANVWMMKIMARLYQHMELEREEQRMIESLAEHGVDPRDLVPALMTTHTVKNPEFDPVAKKKAEMAAEKIEEENSDTETEVPPPPYQERADEHIDDPSSPSSIDPTTIPLPVTSPEPSSPSPVSHIGKSIDPFGDDTDEISIPSASSSIPPTTFSRLSISDPDPGTDDEGDIGTSLSTSRPQAQSSTYKAEESTEVKAAMTEEQQPSEPLHVSEHIEKPPQDNNNDPTEMVENAMPSLPGVSTHLSNTDETVTLDIRWTVLCDLFLVLIADSVYDARSRAFLERIATALGFGWLDAVRFENRVTNALEIEESLEKTEQKGIIEGRRKAALRKRYAMMGLAAVGGGLVIGLSAGLLAPIIGAGLGAALGTIGVTGTTGFLAGAGGAAVITTGGVLTGANIAGKGMARRTREVRRFEFKPLHNNKRVCCYVTVGGFMASKVDDVRLPFSVLDPVVGDVLSVLWEPEMMAEMGSALKILTSEILTQVGQQVLQATVMTALMSALQWPIILTKLGYLIDNPWSNALDRSRAAGLVLADTIIHRHAGVRPVSLIGFSLGARAIFYCLVELAKHKAFGLVQDVFVFGMTVTASRQTWLDVRSVVAGRFVNAFATNDWMLGYLFRATSGGLNTVAGLRPVETIPGLENVEVTDVITGHMSYRSCMPQLLAKVGFPVTADYFDEPANPEVDMSVQERTIVREAEEEEEANPTRKKILGIFPRQSKRSASGVKTPTTTSNSEKAAVAGGVVPIPSSPGDDDALPPREDEGDIGLASTSAARSQESLATEEDAEVRGIPKTAGFDFAAISRELGKDVKVDSLPTPSPSISISPIFQPTPERTGSAPPITVNPPDQTEQITTWSSAPGRTLRSVSTSSTPSPRAEVISPNGNMGVDMSSWDRPISSSSSPSPSLQSSFKSSFNFGFNAWTAPNSVSTDAKVAVPMRSAPPARPHPPELMANPFANNSTLDIKDTSGGSVTWDKNSSGVNGVDEQWAEKNPW</sequence>
<feature type="compositionally biased region" description="Low complexity" evidence="5">
    <location>
        <begin position="1078"/>
        <end position="1096"/>
    </location>
</feature>
<keyword evidence="8" id="KW-1185">Reference proteome</keyword>
<evidence type="ECO:0000313" key="8">
    <source>
        <dbReference type="Proteomes" id="UP000289152"/>
    </source>
</evidence>
<feature type="compositionally biased region" description="Polar residues" evidence="5">
    <location>
        <begin position="1033"/>
        <end position="1047"/>
    </location>
</feature>
<dbReference type="InterPro" id="IPR007941">
    <property type="entry name" value="DUF726"/>
</dbReference>
<keyword evidence="3 6" id="KW-1133">Transmembrane helix</keyword>
<dbReference type="AlphaFoldDB" id="A0A4Q1BTE7"/>
<dbReference type="SUPFAM" id="SSF158682">
    <property type="entry name" value="TerB-like"/>
    <property type="match status" value="1"/>
</dbReference>
<dbReference type="GO" id="GO:0016020">
    <property type="term" value="C:membrane"/>
    <property type="evidence" value="ECO:0007669"/>
    <property type="project" value="UniProtKB-SubCell"/>
</dbReference>
<dbReference type="Proteomes" id="UP000289152">
    <property type="component" value="Unassembled WGS sequence"/>
</dbReference>
<evidence type="ECO:0000256" key="4">
    <source>
        <dbReference type="ARBA" id="ARBA00023136"/>
    </source>
</evidence>
<feature type="transmembrane region" description="Helical" evidence="6">
    <location>
        <begin position="570"/>
        <end position="591"/>
    </location>
</feature>
<feature type="compositionally biased region" description="Basic and acidic residues" evidence="5">
    <location>
        <begin position="402"/>
        <end position="411"/>
    </location>
</feature>
<dbReference type="VEuPathDB" id="FungiDB:TREMEDRAFT_70052"/>
<keyword evidence="2 6" id="KW-0812">Transmembrane</keyword>
<name>A0A4Q1BTE7_TREME</name>
<evidence type="ECO:0000313" key="7">
    <source>
        <dbReference type="EMBL" id="RXK41286.1"/>
    </source>
</evidence>
<feature type="compositionally biased region" description="Low complexity" evidence="5">
    <location>
        <begin position="1049"/>
        <end position="1063"/>
    </location>
</feature>
<evidence type="ECO:0000256" key="5">
    <source>
        <dbReference type="SAM" id="MobiDB-lite"/>
    </source>
</evidence>
<dbReference type="FunCoup" id="A0A4Q1BTE7">
    <property type="interactions" value="3"/>
</dbReference>
<reference evidence="7 8" key="1">
    <citation type="submission" date="2016-06" db="EMBL/GenBank/DDBJ databases">
        <title>Evolution of pathogenesis and genome organization in the Tremellales.</title>
        <authorList>
            <person name="Cuomo C."/>
            <person name="Litvintseva A."/>
            <person name="Heitman J."/>
            <person name="Chen Y."/>
            <person name="Sun S."/>
            <person name="Springer D."/>
            <person name="Dromer F."/>
            <person name="Young S."/>
            <person name="Zeng Q."/>
            <person name="Chapman S."/>
            <person name="Gujja S."/>
            <person name="Saif S."/>
            <person name="Birren B."/>
        </authorList>
    </citation>
    <scope>NUCLEOTIDE SEQUENCE [LARGE SCALE GENOMIC DNA]</scope>
    <source>
        <strain evidence="7 8">ATCC 28783</strain>
    </source>
</reference>
<feature type="region of interest" description="Disordered" evidence="5">
    <location>
        <begin position="884"/>
        <end position="975"/>
    </location>
</feature>
<proteinExistence type="predicted"/>
<feature type="compositionally biased region" description="Low complexity" evidence="5">
    <location>
        <begin position="288"/>
        <end position="302"/>
    </location>
</feature>
<comment type="caution">
    <text evidence="7">The sequence shown here is derived from an EMBL/GenBank/DDBJ whole genome shotgun (WGS) entry which is preliminary data.</text>
</comment>
<dbReference type="InterPro" id="IPR029024">
    <property type="entry name" value="TerB-like"/>
</dbReference>
<comment type="subcellular location">
    <subcellularLocation>
        <location evidence="1">Membrane</location>
        <topology evidence="1">Multi-pass membrane protein</topology>
    </subcellularLocation>
</comment>
<feature type="region of interest" description="Disordered" evidence="5">
    <location>
        <begin position="1"/>
        <end position="68"/>
    </location>
</feature>
<keyword evidence="4 6" id="KW-0472">Membrane</keyword>
<dbReference type="OrthoDB" id="277931at2759"/>
<evidence type="ECO:0000256" key="3">
    <source>
        <dbReference type="ARBA" id="ARBA00022989"/>
    </source>
</evidence>
<feature type="region of interest" description="Disordered" evidence="5">
    <location>
        <begin position="239"/>
        <end position="425"/>
    </location>
</feature>
<feature type="compositionally biased region" description="Acidic residues" evidence="5">
    <location>
        <begin position="261"/>
        <end position="270"/>
    </location>
</feature>
<feature type="compositionally biased region" description="Polar residues" evidence="5">
    <location>
        <begin position="1143"/>
        <end position="1168"/>
    </location>
</feature>
<feature type="compositionally biased region" description="Low complexity" evidence="5">
    <location>
        <begin position="331"/>
        <end position="342"/>
    </location>
</feature>
<feature type="compositionally biased region" description="Polar residues" evidence="5">
    <location>
        <begin position="365"/>
        <end position="379"/>
    </location>
</feature>
<dbReference type="EMBL" id="SDIL01000010">
    <property type="protein sequence ID" value="RXK41286.1"/>
    <property type="molecule type" value="Genomic_DNA"/>
</dbReference>
<dbReference type="PANTHER" id="PTHR17920:SF3">
    <property type="entry name" value="TRANSMEMBRANE AND COILED-COIL DOMAIN-CONTAINING PROTEIN 4"/>
    <property type="match status" value="1"/>
</dbReference>
<evidence type="ECO:0000256" key="2">
    <source>
        <dbReference type="ARBA" id="ARBA00022692"/>
    </source>
</evidence>
<dbReference type="PANTHER" id="PTHR17920">
    <property type="entry name" value="TRANSMEMBRANE AND COILED-COIL DOMAIN-CONTAINING PROTEIN 4 TMCO4"/>
    <property type="match status" value="1"/>
</dbReference>
<evidence type="ECO:0000256" key="1">
    <source>
        <dbReference type="ARBA" id="ARBA00004141"/>
    </source>
</evidence>